<reference evidence="1" key="1">
    <citation type="journal article" date="2014" name="Front. Microbiol.">
        <title>High frequency of phylogenetically diverse reductive dehalogenase-homologous genes in deep subseafloor sedimentary metagenomes.</title>
        <authorList>
            <person name="Kawai M."/>
            <person name="Futagami T."/>
            <person name="Toyoda A."/>
            <person name="Takaki Y."/>
            <person name="Nishi S."/>
            <person name="Hori S."/>
            <person name="Arai W."/>
            <person name="Tsubouchi T."/>
            <person name="Morono Y."/>
            <person name="Uchiyama I."/>
            <person name="Ito T."/>
            <person name="Fujiyama A."/>
            <person name="Inagaki F."/>
            <person name="Takami H."/>
        </authorList>
    </citation>
    <scope>NUCLEOTIDE SEQUENCE</scope>
    <source>
        <strain evidence="1">Expedition CK06-06</strain>
    </source>
</reference>
<gene>
    <name evidence="1" type="ORF">S01H1_15316</name>
</gene>
<organism evidence="1">
    <name type="scientific">marine sediment metagenome</name>
    <dbReference type="NCBI Taxonomy" id="412755"/>
    <lineage>
        <taxon>unclassified sequences</taxon>
        <taxon>metagenomes</taxon>
        <taxon>ecological metagenomes</taxon>
    </lineage>
</organism>
<dbReference type="Gene3D" id="3.40.50.150">
    <property type="entry name" value="Vaccinia Virus protein VP39"/>
    <property type="match status" value="1"/>
</dbReference>
<protein>
    <recommendedName>
        <fullName evidence="2">Class I SAM-dependent methyltransferase</fullName>
    </recommendedName>
</protein>
<dbReference type="AlphaFoldDB" id="X0RU25"/>
<evidence type="ECO:0000313" key="1">
    <source>
        <dbReference type="EMBL" id="GAF72349.1"/>
    </source>
</evidence>
<accession>X0RU25</accession>
<feature type="non-terminal residue" evidence="1">
    <location>
        <position position="170"/>
    </location>
</feature>
<dbReference type="InterPro" id="IPR029063">
    <property type="entry name" value="SAM-dependent_MTases_sf"/>
</dbReference>
<name>X0RU25_9ZZZZ</name>
<dbReference type="Pfam" id="PF13578">
    <property type="entry name" value="Methyltransf_24"/>
    <property type="match status" value="1"/>
</dbReference>
<sequence>MSTLKDVCLQEVFRIYSHGSISYADFLVLFEFCQGRQVVVELGTCTGSTTWLLSFIAKKIYTYDIFEDLNLIDNEKQRCFYKENWEQTEHYFHKVFTFLHQRENICIFKSKSTDKHAIEIHNDKSIDTIFIDADHSYDGVKKDFIAWFDKVKISGIFLFHDMVQESKHNL</sequence>
<comment type="caution">
    <text evidence="1">The sequence shown here is derived from an EMBL/GenBank/DDBJ whole genome shotgun (WGS) entry which is preliminary data.</text>
</comment>
<dbReference type="EMBL" id="BARS01007994">
    <property type="protein sequence ID" value="GAF72349.1"/>
    <property type="molecule type" value="Genomic_DNA"/>
</dbReference>
<proteinExistence type="predicted"/>
<evidence type="ECO:0008006" key="2">
    <source>
        <dbReference type="Google" id="ProtNLM"/>
    </source>
</evidence>
<dbReference type="SUPFAM" id="SSF53335">
    <property type="entry name" value="S-adenosyl-L-methionine-dependent methyltransferases"/>
    <property type="match status" value="1"/>
</dbReference>